<evidence type="ECO:0000256" key="5">
    <source>
        <dbReference type="ARBA" id="ARBA00022679"/>
    </source>
</evidence>
<dbReference type="GO" id="GO:0042281">
    <property type="term" value="F:dolichyl pyrophosphate Man9GlcNAc2 alpha-1,3-glucosyltransferase activity"/>
    <property type="evidence" value="ECO:0007669"/>
    <property type="project" value="TreeGrafter"/>
</dbReference>
<dbReference type="STRING" id="667725.A0A0L0GBM5"/>
<evidence type="ECO:0000313" key="12">
    <source>
        <dbReference type="EMBL" id="KNC86417.1"/>
    </source>
</evidence>
<dbReference type="EC" id="2.4.1.-" evidence="10"/>
<dbReference type="RefSeq" id="XP_014160319.1">
    <property type="nucleotide sequence ID" value="XM_014304844.1"/>
</dbReference>
<evidence type="ECO:0000256" key="4">
    <source>
        <dbReference type="ARBA" id="ARBA00022676"/>
    </source>
</evidence>
<evidence type="ECO:0000256" key="3">
    <source>
        <dbReference type="ARBA" id="ARBA00008715"/>
    </source>
</evidence>
<keyword evidence="5 10" id="KW-0808">Transferase</keyword>
<dbReference type="PANTHER" id="PTHR12413:SF1">
    <property type="entry name" value="DOLICHYL PYROPHOSPHATE MAN9GLCNAC2 ALPHA-1,3-GLUCOSYLTRANSFERASE"/>
    <property type="match status" value="1"/>
</dbReference>
<evidence type="ECO:0000256" key="1">
    <source>
        <dbReference type="ARBA" id="ARBA00004477"/>
    </source>
</evidence>
<evidence type="ECO:0000256" key="2">
    <source>
        <dbReference type="ARBA" id="ARBA00004922"/>
    </source>
</evidence>
<dbReference type="GO" id="GO:0005789">
    <property type="term" value="C:endoplasmic reticulum membrane"/>
    <property type="evidence" value="ECO:0007669"/>
    <property type="project" value="UniProtKB-SubCell"/>
</dbReference>
<organism evidence="12 13">
    <name type="scientific">Sphaeroforma arctica JP610</name>
    <dbReference type="NCBI Taxonomy" id="667725"/>
    <lineage>
        <taxon>Eukaryota</taxon>
        <taxon>Ichthyosporea</taxon>
        <taxon>Ichthyophonida</taxon>
        <taxon>Sphaeroforma</taxon>
    </lineage>
</organism>
<dbReference type="EMBL" id="KQ241652">
    <property type="protein sequence ID" value="KNC86417.1"/>
    <property type="molecule type" value="Genomic_DNA"/>
</dbReference>
<evidence type="ECO:0000256" key="6">
    <source>
        <dbReference type="ARBA" id="ARBA00022692"/>
    </source>
</evidence>
<keyword evidence="9 10" id="KW-0472">Membrane</keyword>
<evidence type="ECO:0000256" key="7">
    <source>
        <dbReference type="ARBA" id="ARBA00022824"/>
    </source>
</evidence>
<keyword evidence="13" id="KW-1185">Reference proteome</keyword>
<dbReference type="OrthoDB" id="4983at2759"/>
<comment type="caution">
    <text evidence="10">Lacks conserved residue(s) required for the propagation of feature annotation.</text>
</comment>
<evidence type="ECO:0000313" key="13">
    <source>
        <dbReference type="Proteomes" id="UP000054560"/>
    </source>
</evidence>
<comment type="pathway">
    <text evidence="2 10">Protein modification; protein glycosylation.</text>
</comment>
<dbReference type="UniPathway" id="UPA00378"/>
<feature type="region of interest" description="Disordered" evidence="11">
    <location>
        <begin position="1"/>
        <end position="21"/>
    </location>
</feature>
<dbReference type="PANTHER" id="PTHR12413">
    <property type="entry name" value="DOLICHYL GLYCOSYLTRANSFERASE"/>
    <property type="match status" value="1"/>
</dbReference>
<dbReference type="Pfam" id="PF03155">
    <property type="entry name" value="Alg6_Alg8"/>
    <property type="match status" value="1"/>
</dbReference>
<comment type="similarity">
    <text evidence="3 10">Belongs to the ALG6/ALG8 glucosyltransferase family.</text>
</comment>
<accession>A0A0L0GBM5</accession>
<evidence type="ECO:0000256" key="10">
    <source>
        <dbReference type="RuleBase" id="RU363110"/>
    </source>
</evidence>
<comment type="subcellular location">
    <subcellularLocation>
        <location evidence="1 10">Endoplasmic reticulum membrane</location>
        <topology evidence="1 10">Multi-pass membrane protein</topology>
    </subcellularLocation>
</comment>
<name>A0A0L0GBM5_9EUKA</name>
<sequence>MKLSAPPGRGSDNRSYDESSEGGSLLDAFYVVQKEGGTSQRLLCMFLIIVFAMFVRYCVGLGPYSGYDTPPMYGDFECQRHWMEMTYHLPRDQW</sequence>
<evidence type="ECO:0000256" key="8">
    <source>
        <dbReference type="ARBA" id="ARBA00022989"/>
    </source>
</evidence>
<dbReference type="AlphaFoldDB" id="A0A0L0GBM5"/>
<keyword evidence="7 10" id="KW-0256">Endoplasmic reticulum</keyword>
<proteinExistence type="inferred from homology"/>
<feature type="transmembrane region" description="Helical" evidence="10">
    <location>
        <begin position="42"/>
        <end position="64"/>
    </location>
</feature>
<dbReference type="eggNOG" id="KOG2575">
    <property type="taxonomic scope" value="Eukaryota"/>
</dbReference>
<reference evidence="12 13" key="1">
    <citation type="submission" date="2011-02" db="EMBL/GenBank/DDBJ databases">
        <title>The Genome Sequence of Sphaeroforma arctica JP610.</title>
        <authorList>
            <consortium name="The Broad Institute Genome Sequencing Platform"/>
            <person name="Russ C."/>
            <person name="Cuomo C."/>
            <person name="Young S.K."/>
            <person name="Zeng Q."/>
            <person name="Gargeya S."/>
            <person name="Alvarado L."/>
            <person name="Berlin A."/>
            <person name="Chapman S.B."/>
            <person name="Chen Z."/>
            <person name="Freedman E."/>
            <person name="Gellesch M."/>
            <person name="Goldberg J."/>
            <person name="Griggs A."/>
            <person name="Gujja S."/>
            <person name="Heilman E."/>
            <person name="Heiman D."/>
            <person name="Howarth C."/>
            <person name="Mehta T."/>
            <person name="Neiman D."/>
            <person name="Pearson M."/>
            <person name="Roberts A."/>
            <person name="Saif S."/>
            <person name="Shea T."/>
            <person name="Shenoy N."/>
            <person name="Sisk P."/>
            <person name="Stolte C."/>
            <person name="Sykes S."/>
            <person name="White J."/>
            <person name="Yandava C."/>
            <person name="Burger G."/>
            <person name="Gray M.W."/>
            <person name="Holland P.W.H."/>
            <person name="King N."/>
            <person name="Lang F.B.F."/>
            <person name="Roger A.J."/>
            <person name="Ruiz-Trillo I."/>
            <person name="Haas B."/>
            <person name="Nusbaum C."/>
            <person name="Birren B."/>
        </authorList>
    </citation>
    <scope>NUCLEOTIDE SEQUENCE [LARGE SCALE GENOMIC DNA]</scope>
    <source>
        <strain evidence="12 13">JP610</strain>
    </source>
</reference>
<keyword evidence="8 10" id="KW-1133">Transmembrane helix</keyword>
<dbReference type="Proteomes" id="UP000054560">
    <property type="component" value="Unassembled WGS sequence"/>
</dbReference>
<keyword evidence="6 10" id="KW-0812">Transmembrane</keyword>
<evidence type="ECO:0000256" key="9">
    <source>
        <dbReference type="ARBA" id="ARBA00023136"/>
    </source>
</evidence>
<keyword evidence="4 10" id="KW-0328">Glycosyltransferase</keyword>
<dbReference type="InterPro" id="IPR004856">
    <property type="entry name" value="Glyco_trans_ALG6/ALG8"/>
</dbReference>
<gene>
    <name evidence="12" type="ORF">SARC_01423</name>
</gene>
<dbReference type="GeneID" id="25901927"/>
<evidence type="ECO:0000256" key="11">
    <source>
        <dbReference type="SAM" id="MobiDB-lite"/>
    </source>
</evidence>
<protein>
    <recommendedName>
        <fullName evidence="10">Alpha-1,3-glucosyltransferase</fullName>
        <ecNumber evidence="10">2.4.1.-</ecNumber>
    </recommendedName>
</protein>